<dbReference type="AlphaFoldDB" id="A0AAE0X6C4"/>
<evidence type="ECO:0000313" key="3">
    <source>
        <dbReference type="Proteomes" id="UP001270362"/>
    </source>
</evidence>
<evidence type="ECO:0000256" key="1">
    <source>
        <dbReference type="SAM" id="SignalP"/>
    </source>
</evidence>
<keyword evidence="1" id="KW-0732">Signal</keyword>
<feature type="chain" id="PRO_5042062500" description="Secreted protein" evidence="1">
    <location>
        <begin position="20"/>
        <end position="172"/>
    </location>
</feature>
<dbReference type="Proteomes" id="UP001270362">
    <property type="component" value="Unassembled WGS sequence"/>
</dbReference>
<reference evidence="2" key="2">
    <citation type="submission" date="2023-06" db="EMBL/GenBank/DDBJ databases">
        <authorList>
            <consortium name="Lawrence Berkeley National Laboratory"/>
            <person name="Haridas S."/>
            <person name="Hensen N."/>
            <person name="Bonometti L."/>
            <person name="Westerberg I."/>
            <person name="Brannstrom I.O."/>
            <person name="Guillou S."/>
            <person name="Cros-Aarteil S."/>
            <person name="Calhoun S."/>
            <person name="Kuo A."/>
            <person name="Mondo S."/>
            <person name="Pangilinan J."/>
            <person name="Riley R."/>
            <person name="Labutti K."/>
            <person name="Andreopoulos B."/>
            <person name="Lipzen A."/>
            <person name="Chen C."/>
            <person name="Yanf M."/>
            <person name="Daum C."/>
            <person name="Ng V."/>
            <person name="Clum A."/>
            <person name="Steindorff A."/>
            <person name="Ohm R."/>
            <person name="Martin F."/>
            <person name="Silar P."/>
            <person name="Natvig D."/>
            <person name="Lalanne C."/>
            <person name="Gautier V."/>
            <person name="Ament-Velasquez S.L."/>
            <person name="Kruys A."/>
            <person name="Hutchinson M.I."/>
            <person name="Powell A.J."/>
            <person name="Barry K."/>
            <person name="Miller A.N."/>
            <person name="Grigoriev I.V."/>
            <person name="Debuchy R."/>
            <person name="Gladieux P."/>
            <person name="Thoren M.H."/>
            <person name="Johannesson H."/>
        </authorList>
    </citation>
    <scope>NUCLEOTIDE SEQUENCE</scope>
    <source>
        <strain evidence="2">CBS 314.62</strain>
    </source>
</reference>
<dbReference type="EMBL" id="JAULSO010000003">
    <property type="protein sequence ID" value="KAK3685930.1"/>
    <property type="molecule type" value="Genomic_DNA"/>
</dbReference>
<keyword evidence="3" id="KW-1185">Reference proteome</keyword>
<comment type="caution">
    <text evidence="2">The sequence shown here is derived from an EMBL/GenBank/DDBJ whole genome shotgun (WGS) entry which is preliminary data.</text>
</comment>
<feature type="signal peptide" evidence="1">
    <location>
        <begin position="1"/>
        <end position="19"/>
    </location>
</feature>
<organism evidence="2 3">
    <name type="scientific">Podospora appendiculata</name>
    <dbReference type="NCBI Taxonomy" id="314037"/>
    <lineage>
        <taxon>Eukaryota</taxon>
        <taxon>Fungi</taxon>
        <taxon>Dikarya</taxon>
        <taxon>Ascomycota</taxon>
        <taxon>Pezizomycotina</taxon>
        <taxon>Sordariomycetes</taxon>
        <taxon>Sordariomycetidae</taxon>
        <taxon>Sordariales</taxon>
        <taxon>Podosporaceae</taxon>
        <taxon>Podospora</taxon>
    </lineage>
</organism>
<reference evidence="2" key="1">
    <citation type="journal article" date="2023" name="Mol. Phylogenet. Evol.">
        <title>Genome-scale phylogeny and comparative genomics of the fungal order Sordariales.</title>
        <authorList>
            <person name="Hensen N."/>
            <person name="Bonometti L."/>
            <person name="Westerberg I."/>
            <person name="Brannstrom I.O."/>
            <person name="Guillou S."/>
            <person name="Cros-Aarteil S."/>
            <person name="Calhoun S."/>
            <person name="Haridas S."/>
            <person name="Kuo A."/>
            <person name="Mondo S."/>
            <person name="Pangilinan J."/>
            <person name="Riley R."/>
            <person name="LaButti K."/>
            <person name="Andreopoulos B."/>
            <person name="Lipzen A."/>
            <person name="Chen C."/>
            <person name="Yan M."/>
            <person name="Daum C."/>
            <person name="Ng V."/>
            <person name="Clum A."/>
            <person name="Steindorff A."/>
            <person name="Ohm R.A."/>
            <person name="Martin F."/>
            <person name="Silar P."/>
            <person name="Natvig D.O."/>
            <person name="Lalanne C."/>
            <person name="Gautier V."/>
            <person name="Ament-Velasquez S.L."/>
            <person name="Kruys A."/>
            <person name="Hutchinson M.I."/>
            <person name="Powell A.J."/>
            <person name="Barry K."/>
            <person name="Miller A.N."/>
            <person name="Grigoriev I.V."/>
            <person name="Debuchy R."/>
            <person name="Gladieux P."/>
            <person name="Hiltunen Thoren M."/>
            <person name="Johannesson H."/>
        </authorList>
    </citation>
    <scope>NUCLEOTIDE SEQUENCE</scope>
    <source>
        <strain evidence="2">CBS 314.62</strain>
    </source>
</reference>
<evidence type="ECO:0000313" key="2">
    <source>
        <dbReference type="EMBL" id="KAK3685930.1"/>
    </source>
</evidence>
<accession>A0AAE0X6C4</accession>
<name>A0AAE0X6C4_9PEZI</name>
<proteinExistence type="predicted"/>
<evidence type="ECO:0008006" key="4">
    <source>
        <dbReference type="Google" id="ProtNLM"/>
    </source>
</evidence>
<gene>
    <name evidence="2" type="ORF">B0T22DRAFT_235203</name>
</gene>
<sequence>MVVMVLSLVSGLHCTALSAIRKPRVTTRHDRKRNLRIRYVAQAQEELRPLRPTEYAACVQQAGQPKGRGTAQPYLSVAAKDPGKPPFEPSRGRFYPPSLIPSSNPGTSTHFHLHTRPQLRTAPSLSFQLQRLTAYLPTLNSHGKGEHGTDYAWTFAEGLRNKRGQGHSSKLV</sequence>
<protein>
    <recommendedName>
        <fullName evidence="4">Secreted protein</fullName>
    </recommendedName>
</protein>